<dbReference type="AlphaFoldDB" id="A0A9W6UL04"/>
<sequence length="232" mass="25378">MRLGLFVVSHLAQRHNIKVRLRASPYGGVQAIVLLPTTLITGIEQEQTKRSGGRLRLTSAPAAAKSENDREAPRLTAAPVVNKRPVNGDVLSRVPVQERPPAANGRPRGAHASHEPERLPRREPGNNNAPVKSGALPTGPRPVPAVPPVYTRTPDGRRELPRRVPQANLAPQLYEAPEDAKGPTAENDAERCQRVRRTMSALQQGTRRGRLAGQQQRTNDTEHHTDKDSNTP</sequence>
<dbReference type="EMBL" id="BSQG01000034">
    <property type="protein sequence ID" value="GLU50539.1"/>
    <property type="molecule type" value="Genomic_DNA"/>
</dbReference>
<reference evidence="2" key="1">
    <citation type="submission" date="2023-02" db="EMBL/GenBank/DDBJ databases">
        <title>Nocardiopsis ansamitocini NBRC 112285.</title>
        <authorList>
            <person name="Ichikawa N."/>
            <person name="Sato H."/>
            <person name="Tonouchi N."/>
        </authorList>
    </citation>
    <scope>NUCLEOTIDE SEQUENCE</scope>
    <source>
        <strain evidence="2">NBRC 112285</strain>
    </source>
</reference>
<dbReference type="Proteomes" id="UP001165092">
    <property type="component" value="Unassembled WGS sequence"/>
</dbReference>
<keyword evidence="3" id="KW-1185">Reference proteome</keyword>
<accession>A0A9W6UL04</accession>
<evidence type="ECO:0000256" key="1">
    <source>
        <dbReference type="SAM" id="MobiDB-lite"/>
    </source>
</evidence>
<proteinExistence type="predicted"/>
<feature type="compositionally biased region" description="Basic and acidic residues" evidence="1">
    <location>
        <begin position="112"/>
        <end position="124"/>
    </location>
</feature>
<evidence type="ECO:0000313" key="2">
    <source>
        <dbReference type="EMBL" id="GLU50539.1"/>
    </source>
</evidence>
<gene>
    <name evidence="2" type="ORF">Nans01_48900</name>
</gene>
<name>A0A9W6UL04_9ACTN</name>
<feature type="compositionally biased region" description="Basic and acidic residues" evidence="1">
    <location>
        <begin position="219"/>
        <end position="232"/>
    </location>
</feature>
<protein>
    <submittedName>
        <fullName evidence="2">Uncharacterized protein</fullName>
    </submittedName>
</protein>
<organism evidence="2 3">
    <name type="scientific">Nocardiopsis ansamitocini</name>
    <dbReference type="NCBI Taxonomy" id="1670832"/>
    <lineage>
        <taxon>Bacteria</taxon>
        <taxon>Bacillati</taxon>
        <taxon>Actinomycetota</taxon>
        <taxon>Actinomycetes</taxon>
        <taxon>Streptosporangiales</taxon>
        <taxon>Nocardiopsidaceae</taxon>
        <taxon>Nocardiopsis</taxon>
    </lineage>
</organism>
<feature type="region of interest" description="Disordered" evidence="1">
    <location>
        <begin position="46"/>
        <end position="232"/>
    </location>
</feature>
<evidence type="ECO:0000313" key="3">
    <source>
        <dbReference type="Proteomes" id="UP001165092"/>
    </source>
</evidence>
<comment type="caution">
    <text evidence="2">The sequence shown here is derived from an EMBL/GenBank/DDBJ whole genome shotgun (WGS) entry which is preliminary data.</text>
</comment>